<dbReference type="HAMAP" id="MF_01186">
    <property type="entry name" value="LPS_assembly_LptE"/>
    <property type="match status" value="1"/>
</dbReference>
<dbReference type="AlphaFoldDB" id="A0AAE3T2Q3"/>
<keyword evidence="2 6" id="KW-0472">Membrane</keyword>
<dbReference type="Pfam" id="PF04390">
    <property type="entry name" value="LptE"/>
    <property type="match status" value="1"/>
</dbReference>
<evidence type="ECO:0000256" key="4">
    <source>
        <dbReference type="ARBA" id="ARBA00023237"/>
    </source>
</evidence>
<evidence type="ECO:0000313" key="8">
    <source>
        <dbReference type="Proteomes" id="UP001212602"/>
    </source>
</evidence>
<dbReference type="RefSeq" id="WP_271429869.1">
    <property type="nucleotide sequence ID" value="NZ_JAQIPB010000011.1"/>
</dbReference>
<protein>
    <recommendedName>
        <fullName evidence="6">LPS-assembly lipoprotein LptE</fullName>
    </recommendedName>
</protein>
<keyword evidence="1 6" id="KW-0732">Signal</keyword>
<evidence type="ECO:0000256" key="1">
    <source>
        <dbReference type="ARBA" id="ARBA00022729"/>
    </source>
</evidence>
<reference evidence="7" key="1">
    <citation type="submission" date="2023-01" db="EMBL/GenBank/DDBJ databases">
        <title>Xenophilus mangrovi sp. nov., isolated from soil of Mangrove nature reserve.</title>
        <authorList>
            <person name="Xu S."/>
            <person name="Liu Z."/>
            <person name="Xu Y."/>
        </authorList>
    </citation>
    <scope>NUCLEOTIDE SEQUENCE</scope>
    <source>
        <strain evidence="7">YW8</strain>
    </source>
</reference>
<evidence type="ECO:0000256" key="3">
    <source>
        <dbReference type="ARBA" id="ARBA00023139"/>
    </source>
</evidence>
<dbReference type="GO" id="GO:0015920">
    <property type="term" value="P:lipopolysaccharide transport"/>
    <property type="evidence" value="ECO:0007669"/>
    <property type="project" value="TreeGrafter"/>
</dbReference>
<sequence length="175" mass="18555">MSRQAAPLLASRRALLAAAPALALLASGCGFQLRRAATYSFQSIAVKGKGLLQAIIRRELKGQGTVSVLAEGADAQGAEVVLEVLETSRNSGIAASTSGGQIRELTLTLSVRFQLTRTQGGAVLIAPATVQQTRDISYNETSALAKENEQELLYRDMTVDIAQQIVRQLAFVKAA</sequence>
<comment type="function">
    <text evidence="6">Together with LptD, is involved in the assembly of lipopolysaccharide (LPS) at the surface of the outer membrane. Required for the proper assembly of LptD. Binds LPS and may serve as the LPS recognition site at the outer membrane.</text>
</comment>
<dbReference type="GO" id="GO:0043165">
    <property type="term" value="P:Gram-negative-bacterium-type cell outer membrane assembly"/>
    <property type="evidence" value="ECO:0007669"/>
    <property type="project" value="UniProtKB-UniRule"/>
</dbReference>
<dbReference type="GO" id="GO:0001530">
    <property type="term" value="F:lipopolysaccharide binding"/>
    <property type="evidence" value="ECO:0007669"/>
    <property type="project" value="TreeGrafter"/>
</dbReference>
<dbReference type="PANTHER" id="PTHR38098:SF1">
    <property type="entry name" value="LPS-ASSEMBLY LIPOPROTEIN LPTE"/>
    <property type="match status" value="1"/>
</dbReference>
<name>A0AAE3T2Q3_9BURK</name>
<gene>
    <name evidence="6 7" type="primary">lptE</name>
    <name evidence="7" type="ORF">PGB34_19980</name>
</gene>
<dbReference type="Proteomes" id="UP001212602">
    <property type="component" value="Unassembled WGS sequence"/>
</dbReference>
<keyword evidence="5 6" id="KW-0449">Lipoprotein</keyword>
<dbReference type="GO" id="GO:0009279">
    <property type="term" value="C:cell outer membrane"/>
    <property type="evidence" value="ECO:0007669"/>
    <property type="project" value="UniProtKB-SubCell"/>
</dbReference>
<evidence type="ECO:0000313" key="7">
    <source>
        <dbReference type="EMBL" id="MDA7418657.1"/>
    </source>
</evidence>
<evidence type="ECO:0000256" key="2">
    <source>
        <dbReference type="ARBA" id="ARBA00023136"/>
    </source>
</evidence>
<comment type="similarity">
    <text evidence="6">Belongs to the LptE lipoprotein family.</text>
</comment>
<organism evidence="7 8">
    <name type="scientific">Xenophilus arseniciresistens</name>
    <dbReference type="NCBI Taxonomy" id="1283306"/>
    <lineage>
        <taxon>Bacteria</taxon>
        <taxon>Pseudomonadati</taxon>
        <taxon>Pseudomonadota</taxon>
        <taxon>Betaproteobacteria</taxon>
        <taxon>Burkholderiales</taxon>
        <taxon>Comamonadaceae</taxon>
        <taxon>Xenophilus</taxon>
    </lineage>
</organism>
<dbReference type="InterPro" id="IPR007485">
    <property type="entry name" value="LPS_assembly_LptE"/>
</dbReference>
<keyword evidence="4 6" id="KW-0998">Cell outer membrane</keyword>
<dbReference type="Gene3D" id="3.30.160.150">
    <property type="entry name" value="Lipoprotein like domain"/>
    <property type="match status" value="1"/>
</dbReference>
<comment type="subcellular location">
    <subcellularLocation>
        <location evidence="6">Cell outer membrane</location>
        <topology evidence="6">Lipid-anchor</topology>
    </subcellularLocation>
</comment>
<dbReference type="PROSITE" id="PS51257">
    <property type="entry name" value="PROKAR_LIPOPROTEIN"/>
    <property type="match status" value="1"/>
</dbReference>
<evidence type="ECO:0000256" key="6">
    <source>
        <dbReference type="HAMAP-Rule" id="MF_01186"/>
    </source>
</evidence>
<evidence type="ECO:0000256" key="5">
    <source>
        <dbReference type="ARBA" id="ARBA00023288"/>
    </source>
</evidence>
<dbReference type="EMBL" id="JAQIPB010000011">
    <property type="protein sequence ID" value="MDA7418657.1"/>
    <property type="molecule type" value="Genomic_DNA"/>
</dbReference>
<proteinExistence type="inferred from homology"/>
<comment type="caution">
    <text evidence="7">The sequence shown here is derived from an EMBL/GenBank/DDBJ whole genome shotgun (WGS) entry which is preliminary data.</text>
</comment>
<comment type="subunit">
    <text evidence="6">Component of the lipopolysaccharide transport and assembly complex. Interacts with LptD.</text>
</comment>
<dbReference type="GO" id="GO:1990351">
    <property type="term" value="C:transporter complex"/>
    <property type="evidence" value="ECO:0007669"/>
    <property type="project" value="TreeGrafter"/>
</dbReference>
<dbReference type="PANTHER" id="PTHR38098">
    <property type="entry name" value="LPS-ASSEMBLY LIPOPROTEIN LPTE"/>
    <property type="match status" value="1"/>
</dbReference>
<keyword evidence="8" id="KW-1185">Reference proteome</keyword>
<accession>A0AAE3T2Q3</accession>
<keyword evidence="3 6" id="KW-0564">Palmitate</keyword>